<evidence type="ECO:0000256" key="1">
    <source>
        <dbReference type="SAM" id="MobiDB-lite"/>
    </source>
</evidence>
<dbReference type="OrthoDB" id="1183224at2759"/>
<keyword evidence="3" id="KW-1185">Reference proteome</keyword>
<dbReference type="Gene3D" id="1.25.10.10">
    <property type="entry name" value="Leucine-rich Repeat Variant"/>
    <property type="match status" value="1"/>
</dbReference>
<dbReference type="GO" id="GO:0030014">
    <property type="term" value="C:CCR4-NOT complex"/>
    <property type="evidence" value="ECO:0007669"/>
    <property type="project" value="InterPro"/>
</dbReference>
<feature type="compositionally biased region" description="Basic and acidic residues" evidence="1">
    <location>
        <begin position="238"/>
        <end position="259"/>
    </location>
</feature>
<dbReference type="InterPro" id="IPR011989">
    <property type="entry name" value="ARM-like"/>
</dbReference>
<name>A0A371HRM2_MUCPR</name>
<organism evidence="2 3">
    <name type="scientific">Mucuna pruriens</name>
    <name type="common">Velvet bean</name>
    <name type="synonym">Dolichos pruriens</name>
    <dbReference type="NCBI Taxonomy" id="157652"/>
    <lineage>
        <taxon>Eukaryota</taxon>
        <taxon>Viridiplantae</taxon>
        <taxon>Streptophyta</taxon>
        <taxon>Embryophyta</taxon>
        <taxon>Tracheophyta</taxon>
        <taxon>Spermatophyta</taxon>
        <taxon>Magnoliopsida</taxon>
        <taxon>eudicotyledons</taxon>
        <taxon>Gunneridae</taxon>
        <taxon>Pentapetalae</taxon>
        <taxon>rosids</taxon>
        <taxon>fabids</taxon>
        <taxon>Fabales</taxon>
        <taxon>Fabaceae</taxon>
        <taxon>Papilionoideae</taxon>
        <taxon>50 kb inversion clade</taxon>
        <taxon>NPAAA clade</taxon>
        <taxon>indigoferoid/millettioid clade</taxon>
        <taxon>Phaseoleae</taxon>
        <taxon>Mucuna</taxon>
    </lineage>
</organism>
<dbReference type="STRING" id="157652.A0A371HRM2"/>
<evidence type="ECO:0000313" key="3">
    <source>
        <dbReference type="Proteomes" id="UP000257109"/>
    </source>
</evidence>
<protein>
    <submittedName>
        <fullName evidence="2">CCR4-NOT transcription complex subunit 9</fullName>
    </submittedName>
</protein>
<evidence type="ECO:0000313" key="2">
    <source>
        <dbReference type="EMBL" id="RDY05433.1"/>
    </source>
</evidence>
<dbReference type="Pfam" id="PF04078">
    <property type="entry name" value="Rcd1"/>
    <property type="match status" value="1"/>
</dbReference>
<dbReference type="EMBL" id="QJKJ01001880">
    <property type="protein sequence ID" value="RDY05433.1"/>
    <property type="molecule type" value="Genomic_DNA"/>
</dbReference>
<dbReference type="AlphaFoldDB" id="A0A371HRM2"/>
<reference evidence="2" key="1">
    <citation type="submission" date="2018-05" db="EMBL/GenBank/DDBJ databases">
        <title>Draft genome of Mucuna pruriens seed.</title>
        <authorList>
            <person name="Nnadi N.E."/>
            <person name="Vos R."/>
            <person name="Hasami M.H."/>
            <person name="Devisetty U.K."/>
            <person name="Aguiy J.C."/>
        </authorList>
    </citation>
    <scope>NUCLEOTIDE SEQUENCE [LARGE SCALE GENOMIC DNA]</scope>
    <source>
        <strain evidence="2">JCA_2017</strain>
    </source>
</reference>
<dbReference type="InterPro" id="IPR007216">
    <property type="entry name" value="CNOT9"/>
</dbReference>
<comment type="caution">
    <text evidence="2">The sequence shown here is derived from an EMBL/GenBank/DDBJ whole genome shotgun (WGS) entry which is preliminary data.</text>
</comment>
<feature type="non-terminal residue" evidence="2">
    <location>
        <position position="1"/>
    </location>
</feature>
<proteinExistence type="predicted"/>
<feature type="region of interest" description="Disordered" evidence="1">
    <location>
        <begin position="226"/>
        <end position="259"/>
    </location>
</feature>
<dbReference type="GO" id="GO:0006402">
    <property type="term" value="P:mRNA catabolic process"/>
    <property type="evidence" value="ECO:0007669"/>
    <property type="project" value="InterPro"/>
</dbReference>
<sequence length="259" mass="29994">MANLPQSISMSGASASASKEHRMASVEHLVLDLSNPDLRENALHELSKDLAPLLWNSFGTMAALLQEIVSIYPVISPPNLTPAQSNRVCNALALLQEQYRVFSKRQEEYELKLEIKMREDVIPQRPQEKKVGVALTEEKMTENRFRLERSPLEAQRRRGERKPRRTLGKIFKRDLKSSSRELMVSTLMEAKMEALERRMEEMGLELIESFTQQLKLMLERSHLHGGVSDWEDEGSNQEEGHNEKFVEKREERMRRLEVP</sequence>
<dbReference type="PANTHER" id="PTHR12262">
    <property type="entry name" value="CCR4-NOT TRANSCRIPTION COMPLEX SUBUNIT 9"/>
    <property type="match status" value="1"/>
</dbReference>
<accession>A0A371HRM2</accession>
<gene>
    <name evidence="2" type="primary">cnot9</name>
    <name evidence="2" type="ORF">CR513_10739</name>
</gene>
<dbReference type="Proteomes" id="UP000257109">
    <property type="component" value="Unassembled WGS sequence"/>
</dbReference>